<name>A0A485LBR5_9STRA</name>
<protein>
    <submittedName>
        <fullName evidence="3">Aste57867_18741 protein</fullName>
    </submittedName>
</protein>
<evidence type="ECO:0000313" key="4">
    <source>
        <dbReference type="Proteomes" id="UP000332933"/>
    </source>
</evidence>
<reference evidence="3 4" key="1">
    <citation type="submission" date="2019-03" db="EMBL/GenBank/DDBJ databases">
        <authorList>
            <person name="Gaulin E."/>
            <person name="Dumas B."/>
        </authorList>
    </citation>
    <scope>NUCLEOTIDE SEQUENCE [LARGE SCALE GENOMIC DNA]</scope>
    <source>
        <strain evidence="3">CBS 568.67</strain>
    </source>
</reference>
<organism evidence="3 4">
    <name type="scientific">Aphanomyces stellatus</name>
    <dbReference type="NCBI Taxonomy" id="120398"/>
    <lineage>
        <taxon>Eukaryota</taxon>
        <taxon>Sar</taxon>
        <taxon>Stramenopiles</taxon>
        <taxon>Oomycota</taxon>
        <taxon>Saprolegniomycetes</taxon>
        <taxon>Saprolegniales</taxon>
        <taxon>Verrucalvaceae</taxon>
        <taxon>Aphanomyces</taxon>
    </lineage>
</organism>
<keyword evidence="4" id="KW-1185">Reference proteome</keyword>
<accession>A0A485LBR5</accession>
<dbReference type="AlphaFoldDB" id="A0A485LBR5"/>
<reference evidence="2" key="2">
    <citation type="submission" date="2019-06" db="EMBL/GenBank/DDBJ databases">
        <title>Genomics analysis of Aphanomyces spp. identifies a new class of oomycete effector associated with host adaptation.</title>
        <authorList>
            <person name="Gaulin E."/>
        </authorList>
    </citation>
    <scope>NUCLEOTIDE SEQUENCE</scope>
    <source>
        <strain evidence="2">CBS 578.67</strain>
    </source>
</reference>
<gene>
    <name evidence="3" type="primary">Aste57867_18741</name>
    <name evidence="2" type="ORF">As57867_018677</name>
    <name evidence="3" type="ORF">ASTE57867_18741</name>
</gene>
<keyword evidence="1" id="KW-1133">Transmembrane helix</keyword>
<sequence length="327" mass="35609">MMPVPISWTEIGFETRGGSPLCPEIPLSYSQTISGGLVSLLSWDFQCESVLVGQTQTSESMVASVILANMSLASPDDIARTCAQNPSRTSACLAFMNQTVDFVATYMPTQENALSVEIERATAAIRSLQVELLQFGQLNPLSPLQLFRLNLLDPSEVGCAFFAWHFIVEWALGRRAVVALQGDADSLVVLTVALNQAQLTVTVAETPTVLAFYLRHTILYITVTMLGLASLVATYIGLSRGHIEAWNAFELLRVGAIVWCGRPLLFVRSLTAVALLSTSALHVAFSGHVSYFEVTDEPWCTTLGGAPLDDRKIQWQNVTLAIGDRLI</sequence>
<feature type="transmembrane region" description="Helical" evidence="1">
    <location>
        <begin position="218"/>
        <end position="238"/>
    </location>
</feature>
<keyword evidence="1" id="KW-0812">Transmembrane</keyword>
<dbReference type="EMBL" id="VJMH01006409">
    <property type="protein sequence ID" value="KAF0689829.1"/>
    <property type="molecule type" value="Genomic_DNA"/>
</dbReference>
<evidence type="ECO:0000313" key="2">
    <source>
        <dbReference type="EMBL" id="KAF0689829.1"/>
    </source>
</evidence>
<proteinExistence type="predicted"/>
<evidence type="ECO:0000256" key="1">
    <source>
        <dbReference type="SAM" id="Phobius"/>
    </source>
</evidence>
<keyword evidence="1" id="KW-0472">Membrane</keyword>
<dbReference type="Proteomes" id="UP000332933">
    <property type="component" value="Unassembled WGS sequence"/>
</dbReference>
<dbReference type="EMBL" id="CAADRA010006430">
    <property type="protein sequence ID" value="VFT95475.1"/>
    <property type="molecule type" value="Genomic_DNA"/>
</dbReference>
<evidence type="ECO:0000313" key="3">
    <source>
        <dbReference type="EMBL" id="VFT95475.1"/>
    </source>
</evidence>